<accession>A0A1Y5T3F6</accession>
<proteinExistence type="predicted"/>
<keyword evidence="1" id="KW-0812">Transmembrane</keyword>
<keyword evidence="1" id="KW-0472">Membrane</keyword>
<dbReference type="Proteomes" id="UP000193900">
    <property type="component" value="Unassembled WGS sequence"/>
</dbReference>
<evidence type="ECO:0000313" key="3">
    <source>
        <dbReference type="Proteomes" id="UP000193900"/>
    </source>
</evidence>
<gene>
    <name evidence="2" type="ORF">ROA7023_02474</name>
</gene>
<reference evidence="2 3" key="1">
    <citation type="submission" date="2017-03" db="EMBL/GenBank/DDBJ databases">
        <authorList>
            <person name="Afonso C.L."/>
            <person name="Miller P.J."/>
            <person name="Scott M.A."/>
            <person name="Spackman E."/>
            <person name="Goraichik I."/>
            <person name="Dimitrov K.M."/>
            <person name="Suarez D.L."/>
            <person name="Swayne D.E."/>
        </authorList>
    </citation>
    <scope>NUCLEOTIDE SEQUENCE [LARGE SCALE GENOMIC DNA]</scope>
    <source>
        <strain evidence="2 3">CECT 7023</strain>
    </source>
</reference>
<protein>
    <submittedName>
        <fullName evidence="2">Uncharacterized protein</fullName>
    </submittedName>
</protein>
<dbReference type="AlphaFoldDB" id="A0A1Y5T3F6"/>
<organism evidence="2 3">
    <name type="scientific">Roseisalinus antarcticus</name>
    <dbReference type="NCBI Taxonomy" id="254357"/>
    <lineage>
        <taxon>Bacteria</taxon>
        <taxon>Pseudomonadati</taxon>
        <taxon>Pseudomonadota</taxon>
        <taxon>Alphaproteobacteria</taxon>
        <taxon>Rhodobacterales</taxon>
        <taxon>Roseobacteraceae</taxon>
        <taxon>Roseisalinus</taxon>
    </lineage>
</organism>
<name>A0A1Y5T3F6_9RHOB</name>
<feature type="transmembrane region" description="Helical" evidence="1">
    <location>
        <begin position="101"/>
        <end position="122"/>
    </location>
</feature>
<evidence type="ECO:0000313" key="2">
    <source>
        <dbReference type="EMBL" id="SLN54843.1"/>
    </source>
</evidence>
<keyword evidence="3" id="KW-1185">Reference proteome</keyword>
<sequence>MRSYHPLDERHPRNRRPRVAATVPLASATRDKRAWKHSARDQTAHIVDTAAEASATKAAGRAAERAVWQKAGLWGRIGPLGTINGLRAWSAGRKGRGVSGLGRLATILGAILLYLALGPSFLSLELAPNFTGGGALDASMNTVD</sequence>
<dbReference type="RefSeq" id="WP_085879315.1">
    <property type="nucleotide sequence ID" value="NZ_FWFZ01000011.1"/>
</dbReference>
<evidence type="ECO:0000256" key="1">
    <source>
        <dbReference type="SAM" id="Phobius"/>
    </source>
</evidence>
<dbReference type="EMBL" id="FWFZ01000011">
    <property type="protein sequence ID" value="SLN54843.1"/>
    <property type="molecule type" value="Genomic_DNA"/>
</dbReference>
<keyword evidence="1" id="KW-1133">Transmembrane helix</keyword>